<keyword evidence="4" id="KW-1185">Reference proteome</keyword>
<reference evidence="3 4" key="1">
    <citation type="journal article" date="2014" name="J. Gen. Virol.">
        <title>Genome sequence of a crustacean iridovirus, IIV31, isolated from the pill bug, Armadillidium vulgare.</title>
        <authorList>
            <person name="Piegu B."/>
            <person name="Guizard S."/>
            <person name="Yeping T."/>
            <person name="Cruaud C."/>
            <person name="Asgari S."/>
            <person name="Bideshi D.K."/>
            <person name="Federici B.A."/>
            <person name="Bigot Y."/>
        </authorList>
    </citation>
    <scope>NUCLEOTIDE SEQUENCE [LARGE SCALE GENOMIC DNA]</scope>
</reference>
<accession>A0A068QKD3</accession>
<keyword evidence="2" id="KW-0812">Transmembrane</keyword>
<feature type="coiled-coil region" evidence="1">
    <location>
        <begin position="67"/>
        <end position="94"/>
    </location>
</feature>
<keyword evidence="2" id="KW-0472">Membrane</keyword>
<feature type="transmembrane region" description="Helical" evidence="2">
    <location>
        <begin position="122"/>
        <end position="140"/>
    </location>
</feature>
<protein>
    <submittedName>
        <fullName evidence="3">Uncharacterized protein</fullName>
    </submittedName>
</protein>
<proteinExistence type="predicted"/>
<dbReference type="RefSeq" id="YP_009046728.1">
    <property type="nucleotide sequence ID" value="NC_024451.1"/>
</dbReference>
<dbReference type="Proteomes" id="UP000114278">
    <property type="component" value="Segment"/>
</dbReference>
<evidence type="ECO:0000313" key="4">
    <source>
        <dbReference type="Proteomes" id="UP000114278"/>
    </source>
</evidence>
<evidence type="ECO:0000256" key="1">
    <source>
        <dbReference type="SAM" id="Coils"/>
    </source>
</evidence>
<dbReference type="EMBL" id="HF920637">
    <property type="protein sequence ID" value="CCV02487.1"/>
    <property type="molecule type" value="Genomic_DNA"/>
</dbReference>
<dbReference type="OrthoDB" id="32903at10239"/>
<gene>
    <name evidence="3" type="primary">115L</name>
    <name evidence="3" type="ORF">IIV31_115L</name>
</gene>
<organism evidence="3 4">
    <name type="scientific">Armadillidium vulgare iridescent virus</name>
    <dbReference type="NCBI Taxonomy" id="72201"/>
    <lineage>
        <taxon>Viruses</taxon>
        <taxon>Varidnaviria</taxon>
        <taxon>Bamfordvirae</taxon>
        <taxon>Nucleocytoviricota</taxon>
        <taxon>Megaviricetes</taxon>
        <taxon>Pimascovirales</taxon>
        <taxon>Pimascovirales incertae sedis</taxon>
        <taxon>Iridoviridae</taxon>
        <taxon>Betairidovirinae</taxon>
        <taxon>Iridovirus</taxon>
        <taxon>Iridovirus armadillidium1</taxon>
        <taxon>Invertebrate iridescent virus 31</taxon>
    </lineage>
</organism>
<sequence length="240" mass="27614">MTSRQELAPIAPSAPTVQFEPYNNYYPRLLPVEYDSRQEPQYIPAIAKSQVSTEVMIKEDNPQLYAIISYRKKLEKEQHDREKLKKRYSKIDKTLFGLEWGCMLTELGLTGAAFTVPVLVPISAPICLGLTVFSAFMRNASKMISKKIEKHAAVELLAMSKMNSILEKYTKAIEDNKISSEEFKDITKEIDNFNDMKKVILSSYHKNVKEIELTKEIQQSFIDKGKEQVKKDLENKLKQI</sequence>
<dbReference type="KEGG" id="vg:19738698"/>
<keyword evidence="1" id="KW-0175">Coiled coil</keyword>
<evidence type="ECO:0000313" key="3">
    <source>
        <dbReference type="EMBL" id="CCV02487.1"/>
    </source>
</evidence>
<name>A0A068QKD3_9VIRU</name>
<evidence type="ECO:0000256" key="2">
    <source>
        <dbReference type="SAM" id="Phobius"/>
    </source>
</evidence>
<dbReference type="GeneID" id="19738698"/>
<keyword evidence="2" id="KW-1133">Transmembrane helix</keyword>